<name>A0A2A9PIL3_OPHUN</name>
<keyword evidence="8 9" id="KW-0472">Membrane</keyword>
<dbReference type="Pfam" id="PF04756">
    <property type="entry name" value="OST3_OST6"/>
    <property type="match status" value="1"/>
</dbReference>
<evidence type="ECO:0000256" key="3">
    <source>
        <dbReference type="ARBA" id="ARBA00009561"/>
    </source>
</evidence>
<evidence type="ECO:0008006" key="13">
    <source>
        <dbReference type="Google" id="ProtNLM"/>
    </source>
</evidence>
<dbReference type="SUPFAM" id="SSF52833">
    <property type="entry name" value="Thioredoxin-like"/>
    <property type="match status" value="1"/>
</dbReference>
<keyword evidence="6" id="KW-0256">Endoplasmic reticulum</keyword>
<organism evidence="11 12">
    <name type="scientific">Ophiocordyceps unilateralis</name>
    <name type="common">Zombie-ant fungus</name>
    <name type="synonym">Torrubia unilateralis</name>
    <dbReference type="NCBI Taxonomy" id="268505"/>
    <lineage>
        <taxon>Eukaryota</taxon>
        <taxon>Fungi</taxon>
        <taxon>Dikarya</taxon>
        <taxon>Ascomycota</taxon>
        <taxon>Pezizomycotina</taxon>
        <taxon>Sordariomycetes</taxon>
        <taxon>Hypocreomycetidae</taxon>
        <taxon>Hypocreales</taxon>
        <taxon>Ophiocordycipitaceae</taxon>
        <taxon>Ophiocordyceps</taxon>
    </lineage>
</organism>
<comment type="function">
    <text evidence="1">Subunit of the oligosaccharyl transferase (OST) complex that catalyzes the initial transfer of a defined glycan (Glc(3)Man(9)GlcNAc(2) in eukaryotes) from the lipid carrier dolichol-pyrophosphate to an asparagine residue within an Asn-X-Ser/Thr consensus motif in nascent polypeptide chains, the first step in protein N-glycosylation. N-glycosylation occurs cotranslationally and the complex associates with the Sec61 complex at the channel-forming translocon complex that mediates protein translocation across the endoplasmic reticulum (ER). All subunits are required for a maximal enzyme activity.</text>
</comment>
<feature type="signal peptide" evidence="10">
    <location>
        <begin position="1"/>
        <end position="19"/>
    </location>
</feature>
<dbReference type="FunFam" id="3.40.30.10:FF:000302">
    <property type="entry name" value="Oligosaccharyl transferase subunit (Gamma), putative"/>
    <property type="match status" value="1"/>
</dbReference>
<feature type="transmembrane region" description="Helical" evidence="9">
    <location>
        <begin position="186"/>
        <end position="207"/>
    </location>
</feature>
<feature type="transmembrane region" description="Helical" evidence="9">
    <location>
        <begin position="219"/>
        <end position="237"/>
    </location>
</feature>
<evidence type="ECO:0000256" key="7">
    <source>
        <dbReference type="ARBA" id="ARBA00022989"/>
    </source>
</evidence>
<dbReference type="Gene3D" id="3.40.30.10">
    <property type="entry name" value="Glutaredoxin"/>
    <property type="match status" value="1"/>
</dbReference>
<keyword evidence="7 9" id="KW-1133">Transmembrane helix</keyword>
<comment type="similarity">
    <text evidence="3">Belongs to the OST3/OST6 family.</text>
</comment>
<dbReference type="PANTHER" id="PTHR12692">
    <property type="entry name" value="DOLICHYL-DIPHOSPHOOLIGOSACCHARIDE--PROTEIN GLYCOSYLTRANSFERASE-RELATED"/>
    <property type="match status" value="1"/>
</dbReference>
<sequence length="336" mass="37489">MRILSTLVASACALLAVAAQNNNEEEKAMQKRFTEFHHRLQLAAAPLTLKDSSFNKLTAAPRDYTVAVLLTAQGARFGCQLCREFQPEWELTARSWAKGDKAGEARMLFATLDFADGRDTFILLGLQTAPVLLLYPPTHGPHAVSSRDPKRFDFNSGPPAAEQIHAWVVGHMPGRPHPTFQRPVNYLRWAWTLTILTGLATLAYTAGPYLLPIIQNRQVWAMGTMIAILLFISGHMFNHIRKVPYVASDGKGGVTYIAPGFQSQYGFETQIVATLYGIMSVCTILLVTRVPRITNRRTQMWTTLAIVAVMFVTNSFILRIFRIKNSGYPFATPPFM</sequence>
<dbReference type="EMBL" id="LAZP02000111">
    <property type="protein sequence ID" value="PFH60723.1"/>
    <property type="molecule type" value="Genomic_DNA"/>
</dbReference>
<protein>
    <recommendedName>
        <fullName evidence="13">Magnesium transporter protein 1</fullName>
    </recommendedName>
</protein>
<comment type="caution">
    <text evidence="11">The sequence shown here is derived from an EMBL/GenBank/DDBJ whole genome shotgun (WGS) entry which is preliminary data.</text>
</comment>
<dbReference type="InterPro" id="IPR036249">
    <property type="entry name" value="Thioredoxin-like_sf"/>
</dbReference>
<keyword evidence="4 9" id="KW-0812">Transmembrane</keyword>
<accession>A0A2A9PIL3</accession>
<keyword evidence="5 10" id="KW-0732">Signal</keyword>
<feature type="chain" id="PRO_5012970583" description="Magnesium transporter protein 1" evidence="10">
    <location>
        <begin position="20"/>
        <end position="336"/>
    </location>
</feature>
<comment type="subcellular location">
    <subcellularLocation>
        <location evidence="2">Endoplasmic reticulum membrane</location>
        <topology evidence="2">Multi-pass membrane protein</topology>
    </subcellularLocation>
</comment>
<reference evidence="11 12" key="1">
    <citation type="journal article" date="2015" name="BMC Genomics">
        <title>Gene expression during zombie ant biting behavior reflects the complexity underlying fungal parasitic behavioral manipulation.</title>
        <authorList>
            <person name="de Bekker C."/>
            <person name="Ohm R.A."/>
            <person name="Loreto R.G."/>
            <person name="Sebastian A."/>
            <person name="Albert I."/>
            <person name="Merrow M."/>
            <person name="Brachmann A."/>
            <person name="Hughes D.P."/>
        </authorList>
    </citation>
    <scope>NUCLEOTIDE SEQUENCE [LARGE SCALE GENOMIC DNA]</scope>
    <source>
        <strain evidence="11 12">SC16a</strain>
    </source>
</reference>
<evidence type="ECO:0000256" key="8">
    <source>
        <dbReference type="ARBA" id="ARBA00023136"/>
    </source>
</evidence>
<reference evidence="11 12" key="2">
    <citation type="journal article" date="2017" name="Sci. Rep.">
        <title>Ant-infecting Ophiocordyceps genomes reveal a high diversity of potential behavioral manipulation genes and a possible major role for enterotoxins.</title>
        <authorList>
            <person name="de Bekker C."/>
            <person name="Ohm R.A."/>
            <person name="Evans H.C."/>
            <person name="Brachmann A."/>
            <person name="Hughes D.P."/>
        </authorList>
    </citation>
    <scope>NUCLEOTIDE SEQUENCE [LARGE SCALE GENOMIC DNA]</scope>
    <source>
        <strain evidence="11 12">SC16a</strain>
    </source>
</reference>
<feature type="transmembrane region" description="Helical" evidence="9">
    <location>
        <begin position="300"/>
        <end position="321"/>
    </location>
</feature>
<dbReference type="AlphaFoldDB" id="A0A2A9PIL3"/>
<evidence type="ECO:0000256" key="6">
    <source>
        <dbReference type="ARBA" id="ARBA00022824"/>
    </source>
</evidence>
<dbReference type="GO" id="GO:0008250">
    <property type="term" value="C:oligosaccharyltransferase complex"/>
    <property type="evidence" value="ECO:0007669"/>
    <property type="project" value="TreeGrafter"/>
</dbReference>
<evidence type="ECO:0000313" key="12">
    <source>
        <dbReference type="Proteomes" id="UP000037136"/>
    </source>
</evidence>
<proteinExistence type="inferred from homology"/>
<dbReference type="InterPro" id="IPR021149">
    <property type="entry name" value="OligosaccharylTrfase_OST3/OST6"/>
</dbReference>
<gene>
    <name evidence="11" type="ORF">XA68_10479</name>
</gene>
<dbReference type="OrthoDB" id="67566at2759"/>
<dbReference type="GO" id="GO:0018279">
    <property type="term" value="P:protein N-linked glycosylation via asparagine"/>
    <property type="evidence" value="ECO:0007669"/>
    <property type="project" value="TreeGrafter"/>
</dbReference>
<dbReference type="PANTHER" id="PTHR12692:SF0">
    <property type="entry name" value="GH11935P"/>
    <property type="match status" value="1"/>
</dbReference>
<evidence type="ECO:0000256" key="4">
    <source>
        <dbReference type="ARBA" id="ARBA00022692"/>
    </source>
</evidence>
<evidence type="ECO:0000256" key="1">
    <source>
        <dbReference type="ARBA" id="ARBA00002791"/>
    </source>
</evidence>
<feature type="transmembrane region" description="Helical" evidence="9">
    <location>
        <begin position="271"/>
        <end position="288"/>
    </location>
</feature>
<evidence type="ECO:0000313" key="11">
    <source>
        <dbReference type="EMBL" id="PFH60723.1"/>
    </source>
</evidence>
<dbReference type="Proteomes" id="UP000037136">
    <property type="component" value="Unassembled WGS sequence"/>
</dbReference>
<evidence type="ECO:0000256" key="9">
    <source>
        <dbReference type="SAM" id="Phobius"/>
    </source>
</evidence>
<evidence type="ECO:0000256" key="10">
    <source>
        <dbReference type="SAM" id="SignalP"/>
    </source>
</evidence>
<keyword evidence="12" id="KW-1185">Reference proteome</keyword>
<evidence type="ECO:0000256" key="5">
    <source>
        <dbReference type="ARBA" id="ARBA00022729"/>
    </source>
</evidence>
<dbReference type="STRING" id="268505.A0A2A9PIL3"/>
<evidence type="ECO:0000256" key="2">
    <source>
        <dbReference type="ARBA" id="ARBA00004477"/>
    </source>
</evidence>